<dbReference type="Proteomes" id="UP000216035">
    <property type="component" value="Unassembled WGS sequence"/>
</dbReference>
<sequence length="400" mass="44915">MKTTITCPSCSHEQTIDVPFKVNFFGCVSCLRYFDNTAAKAVVKETFKPFYFERSLSAGAVGKFDDKSFVVTGLVIKSLQSLESWCEYLLHAEDGKALYISESQGHFIKMEALDSGVDMTSFEKNQTFEEITYTRMAVANPRVRLAVGFFEEDVLHPAKTTEFIAPPLIISREVYHGAHTTWYKGAHLPRPTVKKAFELSKLAGRYGTGLVQPFYFEPFRVAQILLAMCLLVIGITMLRNYDRETKIVYDAFVPLNGASASDLVSNSFEVTGSRAPLTVHLASEVDNSWASTTIGLVNEENNEEIYATRDLEFYQGYEAGEHWTEGSKADEFNFCGVPAGKYHFIINVSKSEIDTTTTGVHIRAESGMPVYHNMWIVLVVCVVLIIAAYIAKDKFEENRY</sequence>
<accession>A0A255ZZ52</accession>
<dbReference type="EMBL" id="NOXX01000159">
    <property type="protein sequence ID" value="OYQ46778.1"/>
    <property type="molecule type" value="Genomic_DNA"/>
</dbReference>
<dbReference type="RefSeq" id="WP_094485503.1">
    <property type="nucleotide sequence ID" value="NZ_NOXX01000159.1"/>
</dbReference>
<protein>
    <recommendedName>
        <fullName evidence="4">DUF4178 domain-containing protein</fullName>
    </recommendedName>
</protein>
<evidence type="ECO:0000256" key="1">
    <source>
        <dbReference type="SAM" id="Phobius"/>
    </source>
</evidence>
<keyword evidence="3" id="KW-1185">Reference proteome</keyword>
<keyword evidence="1" id="KW-0472">Membrane</keyword>
<feature type="transmembrane region" description="Helical" evidence="1">
    <location>
        <begin position="370"/>
        <end position="391"/>
    </location>
</feature>
<keyword evidence="1" id="KW-0812">Transmembrane</keyword>
<feature type="transmembrane region" description="Helical" evidence="1">
    <location>
        <begin position="221"/>
        <end position="238"/>
    </location>
</feature>
<keyword evidence="1" id="KW-1133">Transmembrane helix</keyword>
<dbReference type="OrthoDB" id="713199at2"/>
<proteinExistence type="predicted"/>
<organism evidence="2 3">
    <name type="scientific">Flavobacterium aurantiibacter</name>
    <dbReference type="NCBI Taxonomy" id="2023067"/>
    <lineage>
        <taxon>Bacteria</taxon>
        <taxon>Pseudomonadati</taxon>
        <taxon>Bacteroidota</taxon>
        <taxon>Flavobacteriia</taxon>
        <taxon>Flavobacteriales</taxon>
        <taxon>Flavobacteriaceae</taxon>
        <taxon>Flavobacterium</taxon>
    </lineage>
</organism>
<evidence type="ECO:0000313" key="3">
    <source>
        <dbReference type="Proteomes" id="UP000216035"/>
    </source>
</evidence>
<gene>
    <name evidence="2" type="ORF">CHX27_04135</name>
</gene>
<name>A0A255ZZ52_9FLAO</name>
<evidence type="ECO:0008006" key="4">
    <source>
        <dbReference type="Google" id="ProtNLM"/>
    </source>
</evidence>
<evidence type="ECO:0000313" key="2">
    <source>
        <dbReference type="EMBL" id="OYQ46778.1"/>
    </source>
</evidence>
<dbReference type="AlphaFoldDB" id="A0A255ZZ52"/>
<reference evidence="2 3" key="1">
    <citation type="submission" date="2017-07" db="EMBL/GenBank/DDBJ databases">
        <title>Flavobacterium cyanobacteriorum sp. nov., isolated from cyanobacterial aggregates in a eutrophic lake.</title>
        <authorList>
            <person name="Cai H."/>
        </authorList>
    </citation>
    <scope>NUCLEOTIDE SEQUENCE [LARGE SCALE GENOMIC DNA]</scope>
    <source>
        <strain evidence="2 3">TH167</strain>
    </source>
</reference>
<comment type="caution">
    <text evidence="2">The sequence shown here is derived from an EMBL/GenBank/DDBJ whole genome shotgun (WGS) entry which is preliminary data.</text>
</comment>